<protein>
    <submittedName>
        <fullName evidence="1">Uncharacterized protein</fullName>
    </submittedName>
</protein>
<evidence type="ECO:0000313" key="1">
    <source>
        <dbReference type="EMBL" id="SFD49821.1"/>
    </source>
</evidence>
<name>A0A1I1SU04_9BACT</name>
<reference evidence="2" key="1">
    <citation type="submission" date="2016-10" db="EMBL/GenBank/DDBJ databases">
        <authorList>
            <person name="Varghese N."/>
            <person name="Submissions S."/>
        </authorList>
    </citation>
    <scope>NUCLEOTIDE SEQUENCE [LARGE SCALE GENOMIC DNA]</scope>
    <source>
        <strain evidence="2">ATCC 25963</strain>
    </source>
</reference>
<evidence type="ECO:0000313" key="2">
    <source>
        <dbReference type="Proteomes" id="UP000199400"/>
    </source>
</evidence>
<keyword evidence="2" id="KW-1185">Reference proteome</keyword>
<dbReference type="EMBL" id="FOMX01000002">
    <property type="protein sequence ID" value="SFD49821.1"/>
    <property type="molecule type" value="Genomic_DNA"/>
</dbReference>
<dbReference type="Proteomes" id="UP000199400">
    <property type="component" value="Unassembled WGS sequence"/>
</dbReference>
<proteinExistence type="predicted"/>
<accession>A0A1I1SU04</accession>
<sequence>MTTSDSDDETFTDHELAQADLRALLACTSGEARRLAIDLGVRARLLTEEQAAIARQEEGEAGLKTIRDLLELKLFDVAAATADALTHHGTLDPAKVSAAFASTGRPWFRHTERLELFVTEERRKMLETLHAGLLRRQQSQGCPSATAALRELLDRLDDGFHRPGSWEHPYIVSVFGDDWLEFMEPSPSSPWRLQIRRTEGGQ</sequence>
<gene>
    <name evidence="1" type="ORF">SAMN02745121_00262</name>
</gene>
<dbReference type="RefSeq" id="WP_096333347.1">
    <property type="nucleotide sequence ID" value="NZ_FOMX01000002.1"/>
</dbReference>
<organism evidence="1 2">
    <name type="scientific">Nannocystis exedens</name>
    <dbReference type="NCBI Taxonomy" id="54"/>
    <lineage>
        <taxon>Bacteria</taxon>
        <taxon>Pseudomonadati</taxon>
        <taxon>Myxococcota</taxon>
        <taxon>Polyangia</taxon>
        <taxon>Nannocystales</taxon>
        <taxon>Nannocystaceae</taxon>
        <taxon>Nannocystis</taxon>
    </lineage>
</organism>
<dbReference type="AlphaFoldDB" id="A0A1I1SU04"/>
<dbReference type="STRING" id="54.SAMN02745121_00262"/>